<evidence type="ECO:0000313" key="1">
    <source>
        <dbReference type="EMBL" id="TPV34804.1"/>
    </source>
</evidence>
<organism evidence="1 2">
    <name type="scientific">Paucihalobacter ruber</name>
    <dbReference type="NCBI Taxonomy" id="2567861"/>
    <lineage>
        <taxon>Bacteria</taxon>
        <taxon>Pseudomonadati</taxon>
        <taxon>Bacteroidota</taxon>
        <taxon>Flavobacteriia</taxon>
        <taxon>Flavobacteriales</taxon>
        <taxon>Flavobacteriaceae</taxon>
        <taxon>Paucihalobacter</taxon>
    </lineage>
</organism>
<dbReference type="AlphaFoldDB" id="A0A506PMF3"/>
<keyword evidence="2" id="KW-1185">Reference proteome</keyword>
<proteinExistence type="predicted"/>
<evidence type="ECO:0000313" key="2">
    <source>
        <dbReference type="Proteomes" id="UP000317332"/>
    </source>
</evidence>
<dbReference type="Proteomes" id="UP000317332">
    <property type="component" value="Unassembled WGS sequence"/>
</dbReference>
<sequence length="93" mass="10816">MKNATSKQNALKFVCDLLGHKYKVTQKVTSHVKVYTCSCCNHQLTTDSKGNLTELTPKFQEINKDLERIYRNRMMRLKNKSFTSSNYPLRNIA</sequence>
<dbReference type="RefSeq" id="WP_140989227.1">
    <property type="nucleotide sequence ID" value="NZ_VHIQ01000002.1"/>
</dbReference>
<accession>A0A506PMF3</accession>
<comment type="caution">
    <text evidence="1">The sequence shown here is derived from an EMBL/GenBank/DDBJ whole genome shotgun (WGS) entry which is preliminary data.</text>
</comment>
<gene>
    <name evidence="1" type="ORF">FJ651_04525</name>
</gene>
<dbReference type="OrthoDB" id="1450221at2"/>
<dbReference type="EMBL" id="VHIQ01000002">
    <property type="protein sequence ID" value="TPV34804.1"/>
    <property type="molecule type" value="Genomic_DNA"/>
</dbReference>
<reference evidence="1 2" key="1">
    <citation type="submission" date="2019-06" db="EMBL/GenBank/DDBJ databases">
        <title>Flavobacteriaceae Paucihalobacterium erythroidium CWB-1, complete genome.</title>
        <authorList>
            <person name="Wu S."/>
        </authorList>
    </citation>
    <scope>NUCLEOTIDE SEQUENCE [LARGE SCALE GENOMIC DNA]</scope>
    <source>
        <strain evidence="1 2">CWB-1</strain>
    </source>
</reference>
<name>A0A506PMF3_9FLAO</name>
<protein>
    <submittedName>
        <fullName evidence="1">Uncharacterized protein</fullName>
    </submittedName>
</protein>